<evidence type="ECO:0000313" key="2">
    <source>
        <dbReference type="EMBL" id="MBA8881770.1"/>
    </source>
</evidence>
<keyword evidence="2" id="KW-0804">Transcription</keyword>
<proteinExistence type="predicted"/>
<comment type="caution">
    <text evidence="2">The sequence shown here is derived from an EMBL/GenBank/DDBJ whole genome shotgun (WGS) entry which is preliminary data.</text>
</comment>
<dbReference type="GO" id="GO:0000428">
    <property type="term" value="C:DNA-directed RNA polymerase complex"/>
    <property type="evidence" value="ECO:0007669"/>
    <property type="project" value="UniProtKB-KW"/>
</dbReference>
<evidence type="ECO:0000313" key="3">
    <source>
        <dbReference type="Proteomes" id="UP000549052"/>
    </source>
</evidence>
<keyword evidence="3" id="KW-1185">Reference proteome</keyword>
<evidence type="ECO:0000259" key="1">
    <source>
        <dbReference type="Pfam" id="PF04542"/>
    </source>
</evidence>
<dbReference type="EMBL" id="JACGXN010000016">
    <property type="protein sequence ID" value="MBA8881770.1"/>
    <property type="molecule type" value="Genomic_DNA"/>
</dbReference>
<feature type="domain" description="RNA polymerase sigma-70 region 2" evidence="1">
    <location>
        <begin position="14"/>
        <end position="63"/>
    </location>
</feature>
<dbReference type="SUPFAM" id="SSF88946">
    <property type="entry name" value="Sigma2 domain of RNA polymerase sigma factors"/>
    <property type="match status" value="1"/>
</dbReference>
<dbReference type="AlphaFoldDB" id="A0A839EZ82"/>
<keyword evidence="2" id="KW-0240">DNA-directed RNA polymerase</keyword>
<name>A0A839EZ82_9HYPH</name>
<gene>
    <name evidence="2" type="ORF">FHW16_005515</name>
</gene>
<dbReference type="InterPro" id="IPR007627">
    <property type="entry name" value="RNA_pol_sigma70_r2"/>
</dbReference>
<organism evidence="2 3">
    <name type="scientific">Phyllobacterium myrsinacearum</name>
    <dbReference type="NCBI Taxonomy" id="28101"/>
    <lineage>
        <taxon>Bacteria</taxon>
        <taxon>Pseudomonadati</taxon>
        <taxon>Pseudomonadota</taxon>
        <taxon>Alphaproteobacteria</taxon>
        <taxon>Hyphomicrobiales</taxon>
        <taxon>Phyllobacteriaceae</taxon>
        <taxon>Phyllobacterium</taxon>
    </lineage>
</organism>
<dbReference type="GO" id="GO:0003700">
    <property type="term" value="F:DNA-binding transcription factor activity"/>
    <property type="evidence" value="ECO:0007669"/>
    <property type="project" value="InterPro"/>
</dbReference>
<dbReference type="RefSeq" id="WP_182552314.1">
    <property type="nucleotide sequence ID" value="NZ_JACGXN010000016.1"/>
</dbReference>
<dbReference type="InterPro" id="IPR013325">
    <property type="entry name" value="RNA_pol_sigma_r2"/>
</dbReference>
<dbReference type="Proteomes" id="UP000549052">
    <property type="component" value="Unassembled WGS sequence"/>
</dbReference>
<sequence>MIDWKESERNVNSFADRVMRRLERAGAPLHLREDIRQELWIAWCKARDSWNPQKQAAFPTFLYNGMKMHINRWAEKHVSRRFAEVVAKSIDTPMTEDGAKLEEIIPSADPMPGSEFEENNYWEYAIARLKPRAKLFIQLLRDPPAELLKEVDALDARAEFGRSRGHTTFTMGGVTTTLIFDLMGAPRSERVKIAAQIREAGEEAKRNAHKRVRAI</sequence>
<dbReference type="Pfam" id="PF04542">
    <property type="entry name" value="Sigma70_r2"/>
    <property type="match status" value="1"/>
</dbReference>
<reference evidence="2 3" key="1">
    <citation type="submission" date="2020-07" db="EMBL/GenBank/DDBJ databases">
        <title>Genomic Encyclopedia of Type Strains, Phase IV (KMG-V): Genome sequencing to study the core and pangenomes of soil and plant-associated prokaryotes.</title>
        <authorList>
            <person name="Whitman W."/>
        </authorList>
    </citation>
    <scope>NUCLEOTIDE SEQUENCE [LARGE SCALE GENOMIC DNA]</scope>
    <source>
        <strain evidence="2 3">AN3</strain>
    </source>
</reference>
<protein>
    <submittedName>
        <fullName evidence="2">DNA-directed RNA polymerase specialized sigma24 family protein</fullName>
    </submittedName>
</protein>
<accession>A0A839EZ82</accession>
<dbReference type="GO" id="GO:0006352">
    <property type="term" value="P:DNA-templated transcription initiation"/>
    <property type="evidence" value="ECO:0007669"/>
    <property type="project" value="InterPro"/>
</dbReference>